<evidence type="ECO:0000256" key="2">
    <source>
        <dbReference type="ARBA" id="ARBA00023125"/>
    </source>
</evidence>
<dbReference type="OrthoDB" id="9816344at2"/>
<evidence type="ECO:0000259" key="4">
    <source>
        <dbReference type="PROSITE" id="PS01124"/>
    </source>
</evidence>
<accession>A0A2R3QCJ5</accession>
<dbReference type="GO" id="GO:0003700">
    <property type="term" value="F:DNA-binding transcription factor activity"/>
    <property type="evidence" value="ECO:0007669"/>
    <property type="project" value="InterPro"/>
</dbReference>
<dbReference type="SMART" id="SM00342">
    <property type="entry name" value="HTH_ARAC"/>
    <property type="match status" value="1"/>
</dbReference>
<dbReference type="SUPFAM" id="SSF46689">
    <property type="entry name" value="Homeodomain-like"/>
    <property type="match status" value="2"/>
</dbReference>
<feature type="domain" description="HTH araC/xylS-type" evidence="4">
    <location>
        <begin position="194"/>
        <end position="292"/>
    </location>
</feature>
<gene>
    <name evidence="5" type="ORF">C6568_09575</name>
</gene>
<keyword evidence="3" id="KW-0804">Transcription</keyword>
<dbReference type="PROSITE" id="PS01124">
    <property type="entry name" value="HTH_ARAC_FAMILY_2"/>
    <property type="match status" value="1"/>
</dbReference>
<dbReference type="Pfam" id="PF12833">
    <property type="entry name" value="HTH_18"/>
    <property type="match status" value="1"/>
</dbReference>
<dbReference type="InterPro" id="IPR050204">
    <property type="entry name" value="AraC_XylS_family_regulators"/>
</dbReference>
<dbReference type="InterPro" id="IPR009057">
    <property type="entry name" value="Homeodomain-like_sf"/>
</dbReference>
<dbReference type="PANTHER" id="PTHR46796">
    <property type="entry name" value="HTH-TYPE TRANSCRIPTIONAL ACTIVATOR RHAS-RELATED"/>
    <property type="match status" value="1"/>
</dbReference>
<dbReference type="PANTHER" id="PTHR46796:SF6">
    <property type="entry name" value="ARAC SUBFAMILY"/>
    <property type="match status" value="1"/>
</dbReference>
<dbReference type="Gene3D" id="1.10.10.60">
    <property type="entry name" value="Homeodomain-like"/>
    <property type="match status" value="1"/>
</dbReference>
<name>A0A2R3QCJ5_9BURK</name>
<proteinExistence type="predicted"/>
<dbReference type="InterPro" id="IPR018060">
    <property type="entry name" value="HTH_AraC"/>
</dbReference>
<dbReference type="Proteomes" id="UP000237925">
    <property type="component" value="Chromosome"/>
</dbReference>
<evidence type="ECO:0000313" key="6">
    <source>
        <dbReference type="Proteomes" id="UP000237925"/>
    </source>
</evidence>
<dbReference type="GO" id="GO:0043565">
    <property type="term" value="F:sequence-specific DNA binding"/>
    <property type="evidence" value="ECO:0007669"/>
    <property type="project" value="InterPro"/>
</dbReference>
<keyword evidence="2" id="KW-0238">DNA-binding</keyword>
<protein>
    <submittedName>
        <fullName evidence="5">AraC family transcriptional regulator</fullName>
    </submittedName>
</protein>
<keyword evidence="6" id="KW-1185">Reference proteome</keyword>
<dbReference type="AlphaFoldDB" id="A0A2R3QCJ5"/>
<dbReference type="EMBL" id="CP027667">
    <property type="protein sequence ID" value="AVO49490.1"/>
    <property type="molecule type" value="Genomic_DNA"/>
</dbReference>
<evidence type="ECO:0000313" key="5">
    <source>
        <dbReference type="EMBL" id="AVO49490.1"/>
    </source>
</evidence>
<evidence type="ECO:0000256" key="1">
    <source>
        <dbReference type="ARBA" id="ARBA00023015"/>
    </source>
</evidence>
<evidence type="ECO:0000256" key="3">
    <source>
        <dbReference type="ARBA" id="ARBA00023163"/>
    </source>
</evidence>
<reference evidence="5 6" key="1">
    <citation type="submission" date="2018-03" db="EMBL/GenBank/DDBJ databases">
        <title>Genome sequencing of Melaminivora sp.</title>
        <authorList>
            <person name="Kim S.-J."/>
            <person name="Heo J."/>
            <person name="Ahn J.-H."/>
            <person name="Kwon S.-W."/>
        </authorList>
    </citation>
    <scope>NUCLEOTIDE SEQUENCE [LARGE SCALE GENOMIC DNA]</scope>
    <source>
        <strain evidence="5 6">SC2-9</strain>
    </source>
</reference>
<sequence length="293" mass="33046">MPVLISPPDLPNWVPGRVMSASDGLGWKGVSHRSYRYTGLDVPIPPMDHVMIVRYRSGQTPMERCLDGKWSKEACEPGVFSLLTHSEPSHWYWTQCIDVSHTYLSEALMCRVASDVMERPVAEVRLLDLLRAQDPIVTNITDAITQEAQQRGLGGALYAEALAMQLTVHLLRRYAAVTYKDCFVAGALPPGRLRRLDEYIEMHLHENITIEQLAQVAELGVWTFTKHFKSTTGRSAHAYVMDRRVERARRLLSQGLMAIKEVAFACGFSDQAHMTRVFRARLGVTPARLKKAD</sequence>
<organism evidence="5 6">
    <name type="scientific">Melaminivora suipulveris</name>
    <dbReference type="NCBI Taxonomy" id="2109913"/>
    <lineage>
        <taxon>Bacteria</taxon>
        <taxon>Pseudomonadati</taxon>
        <taxon>Pseudomonadota</taxon>
        <taxon>Betaproteobacteria</taxon>
        <taxon>Burkholderiales</taxon>
        <taxon>Comamonadaceae</taxon>
        <taxon>Melaminivora</taxon>
    </lineage>
</organism>
<keyword evidence="1" id="KW-0805">Transcription regulation</keyword>
<dbReference type="KEGG" id="mela:C6568_09575"/>